<dbReference type="SUPFAM" id="SSF48264">
    <property type="entry name" value="Cytochrome P450"/>
    <property type="match status" value="1"/>
</dbReference>
<gene>
    <name evidence="12" type="ORF">FISHEDRAFT_74499</name>
</gene>
<dbReference type="PROSITE" id="PS00086">
    <property type="entry name" value="CYTOCHROME_P450"/>
    <property type="match status" value="1"/>
</dbReference>
<keyword evidence="5 9" id="KW-0479">Metal-binding</keyword>
<evidence type="ECO:0000256" key="9">
    <source>
        <dbReference type="PIRSR" id="PIRSR602401-1"/>
    </source>
</evidence>
<keyword evidence="11" id="KW-0732">Signal</keyword>
<evidence type="ECO:0000256" key="10">
    <source>
        <dbReference type="RuleBase" id="RU000461"/>
    </source>
</evidence>
<feature type="signal peptide" evidence="11">
    <location>
        <begin position="1"/>
        <end position="22"/>
    </location>
</feature>
<dbReference type="PANTHER" id="PTHR46300">
    <property type="entry name" value="P450, PUTATIVE (EUROFUNG)-RELATED-RELATED"/>
    <property type="match status" value="1"/>
</dbReference>
<evidence type="ECO:0000313" key="12">
    <source>
        <dbReference type="EMBL" id="KIY47566.1"/>
    </source>
</evidence>
<keyword evidence="4 9" id="KW-0349">Heme</keyword>
<reference evidence="12 13" key="1">
    <citation type="journal article" date="2015" name="Fungal Genet. Biol.">
        <title>Evolution of novel wood decay mechanisms in Agaricales revealed by the genome sequences of Fistulina hepatica and Cylindrobasidium torrendii.</title>
        <authorList>
            <person name="Floudas D."/>
            <person name="Held B.W."/>
            <person name="Riley R."/>
            <person name="Nagy L.G."/>
            <person name="Koehler G."/>
            <person name="Ransdell A.S."/>
            <person name="Younus H."/>
            <person name="Chow J."/>
            <person name="Chiniquy J."/>
            <person name="Lipzen A."/>
            <person name="Tritt A."/>
            <person name="Sun H."/>
            <person name="Haridas S."/>
            <person name="LaButti K."/>
            <person name="Ohm R.A."/>
            <person name="Kues U."/>
            <person name="Blanchette R.A."/>
            <person name="Grigoriev I.V."/>
            <person name="Minto R.E."/>
            <person name="Hibbett D.S."/>
        </authorList>
    </citation>
    <scope>NUCLEOTIDE SEQUENCE [LARGE SCALE GENOMIC DNA]</scope>
    <source>
        <strain evidence="12 13">ATCC 64428</strain>
    </source>
</reference>
<dbReference type="PRINTS" id="PR00463">
    <property type="entry name" value="EP450I"/>
</dbReference>
<feature type="chain" id="PRO_5002316225" evidence="11">
    <location>
        <begin position="23"/>
        <end position="498"/>
    </location>
</feature>
<dbReference type="OrthoDB" id="2789670at2759"/>
<dbReference type="InterPro" id="IPR002401">
    <property type="entry name" value="Cyt_P450_E_grp-I"/>
</dbReference>
<organism evidence="12 13">
    <name type="scientific">Fistulina hepatica ATCC 64428</name>
    <dbReference type="NCBI Taxonomy" id="1128425"/>
    <lineage>
        <taxon>Eukaryota</taxon>
        <taxon>Fungi</taxon>
        <taxon>Dikarya</taxon>
        <taxon>Basidiomycota</taxon>
        <taxon>Agaricomycotina</taxon>
        <taxon>Agaricomycetes</taxon>
        <taxon>Agaricomycetidae</taxon>
        <taxon>Agaricales</taxon>
        <taxon>Fistulinaceae</taxon>
        <taxon>Fistulina</taxon>
    </lineage>
</organism>
<keyword evidence="8 10" id="KW-0503">Monooxygenase</keyword>
<dbReference type="PRINTS" id="PR00385">
    <property type="entry name" value="P450"/>
</dbReference>
<comment type="cofactor">
    <cofactor evidence="1 9">
        <name>heme</name>
        <dbReference type="ChEBI" id="CHEBI:30413"/>
    </cofactor>
</comment>
<feature type="binding site" description="axial binding residue" evidence="9">
    <location>
        <position position="436"/>
    </location>
    <ligand>
        <name>heme</name>
        <dbReference type="ChEBI" id="CHEBI:30413"/>
    </ligand>
    <ligandPart>
        <name>Fe</name>
        <dbReference type="ChEBI" id="CHEBI:18248"/>
    </ligandPart>
</feature>
<proteinExistence type="inferred from homology"/>
<evidence type="ECO:0000256" key="3">
    <source>
        <dbReference type="ARBA" id="ARBA00010617"/>
    </source>
</evidence>
<evidence type="ECO:0000256" key="7">
    <source>
        <dbReference type="ARBA" id="ARBA00023004"/>
    </source>
</evidence>
<evidence type="ECO:0000256" key="8">
    <source>
        <dbReference type="ARBA" id="ARBA00023033"/>
    </source>
</evidence>
<dbReference type="EMBL" id="KN881931">
    <property type="protein sequence ID" value="KIY47566.1"/>
    <property type="molecule type" value="Genomic_DNA"/>
</dbReference>
<dbReference type="InterPro" id="IPR036396">
    <property type="entry name" value="Cyt_P450_sf"/>
</dbReference>
<dbReference type="InterPro" id="IPR050364">
    <property type="entry name" value="Cytochrome_P450_fung"/>
</dbReference>
<accession>A0A0D7ACA5</accession>
<evidence type="ECO:0000256" key="11">
    <source>
        <dbReference type="SAM" id="SignalP"/>
    </source>
</evidence>
<keyword evidence="6 10" id="KW-0560">Oxidoreductase</keyword>
<dbReference type="GO" id="GO:0004497">
    <property type="term" value="F:monooxygenase activity"/>
    <property type="evidence" value="ECO:0007669"/>
    <property type="project" value="UniProtKB-KW"/>
</dbReference>
<dbReference type="GO" id="GO:0020037">
    <property type="term" value="F:heme binding"/>
    <property type="evidence" value="ECO:0007669"/>
    <property type="project" value="InterPro"/>
</dbReference>
<protein>
    <submittedName>
        <fullName evidence="12">Cytochrome P450</fullName>
    </submittedName>
</protein>
<dbReference type="PANTHER" id="PTHR46300:SF7">
    <property type="entry name" value="P450, PUTATIVE (EUROFUNG)-RELATED"/>
    <property type="match status" value="1"/>
</dbReference>
<dbReference type="Pfam" id="PF00067">
    <property type="entry name" value="p450"/>
    <property type="match status" value="1"/>
</dbReference>
<evidence type="ECO:0000256" key="6">
    <source>
        <dbReference type="ARBA" id="ARBA00023002"/>
    </source>
</evidence>
<evidence type="ECO:0000256" key="5">
    <source>
        <dbReference type="ARBA" id="ARBA00022723"/>
    </source>
</evidence>
<dbReference type="Gene3D" id="1.10.630.10">
    <property type="entry name" value="Cytochrome P450"/>
    <property type="match status" value="1"/>
</dbReference>
<evidence type="ECO:0000256" key="2">
    <source>
        <dbReference type="ARBA" id="ARBA00005179"/>
    </source>
</evidence>
<dbReference type="InterPro" id="IPR001128">
    <property type="entry name" value="Cyt_P450"/>
</dbReference>
<keyword evidence="7 9" id="KW-0408">Iron</keyword>
<dbReference type="GO" id="GO:0005506">
    <property type="term" value="F:iron ion binding"/>
    <property type="evidence" value="ECO:0007669"/>
    <property type="project" value="InterPro"/>
</dbReference>
<dbReference type="GO" id="GO:0016705">
    <property type="term" value="F:oxidoreductase activity, acting on paired donors, with incorporation or reduction of molecular oxygen"/>
    <property type="evidence" value="ECO:0007669"/>
    <property type="project" value="InterPro"/>
</dbReference>
<comment type="similarity">
    <text evidence="3 10">Belongs to the cytochrome P450 family.</text>
</comment>
<name>A0A0D7ACA5_9AGAR</name>
<evidence type="ECO:0000313" key="13">
    <source>
        <dbReference type="Proteomes" id="UP000054144"/>
    </source>
</evidence>
<evidence type="ECO:0000256" key="4">
    <source>
        <dbReference type="ARBA" id="ARBA00022617"/>
    </source>
</evidence>
<keyword evidence="13" id="KW-1185">Reference proteome</keyword>
<dbReference type="CDD" id="cd11065">
    <property type="entry name" value="CYP64-like"/>
    <property type="match status" value="1"/>
</dbReference>
<sequence>MSSYIVSFILFLLPIFLSYLFSRNSGTYPPGPRRLWFSDIDLRILNVKPWLTYFRMSADYNSQLVSFRIHNRRIVVLNGLKSIHDLLNKRAAIYSERPRSWMYHDLCERKLSMFNISARDQRHKQYRELFQAGLGPRSIQQFAPLLQGEVERLMNNLHLNPEGYSTHFRRYVVSCSMKIAYGYEVSDENDPFVSAAEETNRISGWALAPGWLVDAFPIVRYVPSWFPLADFKRQANAWRIKLKVLSDVPHEWTKRKMSNHDLRVENFTSRLLCPDGVHFVDDVQDEIVKWCAGGMYAGSADTTFSALISFILLMALVPDVQARAREEVLQLLTDGCLPRLEDIRNLRYVLAILKETLRFAPVSNLALPHCASEDNIYDGLLIPKGSVVIPNVWSVMHDPDLYPDPELFLPERFLEDGGGTNPDPRNFAFGFGRRTCPGQVFAETTMLLVMASILSRFRIHAAVSSQGPNPTATRSLDVDFTTGITSHIKPFPVTLSHL</sequence>
<dbReference type="InterPro" id="IPR017972">
    <property type="entry name" value="Cyt_P450_CS"/>
</dbReference>
<evidence type="ECO:0000256" key="1">
    <source>
        <dbReference type="ARBA" id="ARBA00001971"/>
    </source>
</evidence>
<dbReference type="Proteomes" id="UP000054144">
    <property type="component" value="Unassembled WGS sequence"/>
</dbReference>
<comment type="pathway">
    <text evidence="2">Secondary metabolite biosynthesis.</text>
</comment>
<dbReference type="AlphaFoldDB" id="A0A0D7ACA5"/>